<evidence type="ECO:0000313" key="1">
    <source>
        <dbReference type="EMBL" id="MBU8545467.1"/>
    </source>
</evidence>
<dbReference type="InterPro" id="IPR001343">
    <property type="entry name" value="Hemolysn_Ca-bd"/>
</dbReference>
<dbReference type="InterPro" id="IPR050557">
    <property type="entry name" value="RTX_toxin/Mannuronan_C5-epim"/>
</dbReference>
<evidence type="ECO:0008006" key="3">
    <source>
        <dbReference type="Google" id="ProtNLM"/>
    </source>
</evidence>
<sequence length="262" mass="27525">MPDTTKPAAATPIDEKDLSQVSGGSLLQVTVPNIDVLIGTNPADRPADSYFILNPASFSLGSVPFSVFIQAGDEDDSIELTANNDTIFANLGNDFVDGGDGDDVLIGDGVNSGIVFRHDQVGHNGAPGQDKLYGGDGADTLYGDTETQSHIGGDDTLMGGHQDHAADLAFGGGGNDDYHWRPGDGNDTFHGGEGRDTLLLLSMWQYSITNFTSPQGASLVHRGGDEWGMVDGNGNPITFSGSLMVGTETLTFTDIETIIIMR</sequence>
<dbReference type="PANTHER" id="PTHR38340:SF1">
    <property type="entry name" value="S-LAYER PROTEIN"/>
    <property type="match status" value="1"/>
</dbReference>
<dbReference type="PANTHER" id="PTHR38340">
    <property type="entry name" value="S-LAYER PROTEIN"/>
    <property type="match status" value="1"/>
</dbReference>
<dbReference type="EMBL" id="JAERQM010000005">
    <property type="protein sequence ID" value="MBU8545467.1"/>
    <property type="molecule type" value="Genomic_DNA"/>
</dbReference>
<proteinExistence type="predicted"/>
<accession>A0ABS6H9S7</accession>
<protein>
    <recommendedName>
        <fullName evidence="3">Calcium-binding protein</fullName>
    </recommendedName>
</protein>
<dbReference type="Pfam" id="PF00353">
    <property type="entry name" value="HemolysinCabind"/>
    <property type="match status" value="3"/>
</dbReference>
<dbReference type="RefSeq" id="WP_216877471.1">
    <property type="nucleotide sequence ID" value="NZ_JAERQM010000005.1"/>
</dbReference>
<keyword evidence="2" id="KW-1185">Reference proteome</keyword>
<name>A0ABS6H9S7_9PROT</name>
<comment type="caution">
    <text evidence="1">The sequence shown here is derived from an EMBL/GenBank/DDBJ whole genome shotgun (WGS) entry which is preliminary data.</text>
</comment>
<evidence type="ECO:0000313" key="2">
    <source>
        <dbReference type="Proteomes" id="UP000689967"/>
    </source>
</evidence>
<gene>
    <name evidence="1" type="ORF">JJQ90_17215</name>
</gene>
<organism evidence="1 2">
    <name type="scientific">Falsiroseomonas oleicola</name>
    <dbReference type="NCBI Taxonomy" id="2801474"/>
    <lineage>
        <taxon>Bacteria</taxon>
        <taxon>Pseudomonadati</taxon>
        <taxon>Pseudomonadota</taxon>
        <taxon>Alphaproteobacteria</taxon>
        <taxon>Acetobacterales</taxon>
        <taxon>Roseomonadaceae</taxon>
        <taxon>Falsiroseomonas</taxon>
    </lineage>
</organism>
<dbReference type="Proteomes" id="UP000689967">
    <property type="component" value="Unassembled WGS sequence"/>
</dbReference>
<reference evidence="1 2" key="1">
    <citation type="submission" date="2021-01" db="EMBL/GenBank/DDBJ databases">
        <title>Roseomonas sp. nov, a bacterium isolated from an oil production mixture in Yumen Oilfield.</title>
        <authorList>
            <person name="Wu D."/>
        </authorList>
    </citation>
    <scope>NUCLEOTIDE SEQUENCE [LARGE SCALE GENOMIC DNA]</scope>
    <source>
        <strain evidence="1 2">ROY-5-3</strain>
    </source>
</reference>